<dbReference type="AlphaFoldDB" id="A0A5C8CGT7"/>
<accession>A0A5C8CGT7</accession>
<name>A0A5C8CGT7_9SPIR</name>
<evidence type="ECO:0000313" key="1">
    <source>
        <dbReference type="EMBL" id="TXJ12136.1"/>
    </source>
</evidence>
<organism evidence="1 2">
    <name type="scientific">Brachyspira aalborgi</name>
    <dbReference type="NCBI Taxonomy" id="29522"/>
    <lineage>
        <taxon>Bacteria</taxon>
        <taxon>Pseudomonadati</taxon>
        <taxon>Spirochaetota</taxon>
        <taxon>Spirochaetia</taxon>
        <taxon>Brachyspirales</taxon>
        <taxon>Brachyspiraceae</taxon>
        <taxon>Brachyspira</taxon>
    </lineage>
</organism>
<dbReference type="Pfam" id="PF05540">
    <property type="entry name" value="Serpulina_VSP"/>
    <property type="match status" value="1"/>
</dbReference>
<dbReference type="EMBL" id="SAXT01000005">
    <property type="protein sequence ID" value="TXJ12136.1"/>
    <property type="molecule type" value="Genomic_DNA"/>
</dbReference>
<reference evidence="1 2" key="1">
    <citation type="journal article" date="1992" name="Lakartidningen">
        <title>[Penicillin V and not amoxicillin is the first choice preparation in acute otitis].</title>
        <authorList>
            <person name="Kamme C."/>
            <person name="Lundgren K."/>
            <person name="Prellner K."/>
        </authorList>
    </citation>
    <scope>NUCLEOTIDE SEQUENCE [LARGE SCALE GENOMIC DNA]</scope>
    <source>
        <strain evidence="1 2">W1</strain>
    </source>
</reference>
<dbReference type="Proteomes" id="UP000325116">
    <property type="component" value="Unassembled WGS sequence"/>
</dbReference>
<protein>
    <recommendedName>
        <fullName evidence="3">Cell surface protein</fullName>
    </recommendedName>
</protein>
<comment type="caution">
    <text evidence="1">The sequence shown here is derived from an EMBL/GenBank/DDBJ whole genome shotgun (WGS) entry which is preliminary data.</text>
</comment>
<sequence length="93" mass="10108">MTALGITANSDIVSLYVQPSLGLKITQPGSATDDKVKEIYSLVWGAYAEIYITPLKNLEWYFEVDLNNGGTTADQSAITFASTTGITWYLPAL</sequence>
<dbReference type="InterPro" id="IPR008838">
    <property type="entry name" value="Variable_surface_protein_TREHY"/>
</dbReference>
<evidence type="ECO:0000313" key="2">
    <source>
        <dbReference type="Proteomes" id="UP000325116"/>
    </source>
</evidence>
<gene>
    <name evidence="1" type="ORF">EPJ80_09285</name>
</gene>
<proteinExistence type="predicted"/>
<evidence type="ECO:0008006" key="3">
    <source>
        <dbReference type="Google" id="ProtNLM"/>
    </source>
</evidence>